<dbReference type="OrthoDB" id="433512at2759"/>
<comment type="caution">
    <text evidence="7">The sequence shown here is derived from an EMBL/GenBank/DDBJ whole genome shotgun (WGS) entry which is preliminary data.</text>
</comment>
<dbReference type="Proteomes" id="UP000799772">
    <property type="component" value="Unassembled WGS sequence"/>
</dbReference>
<feature type="transmembrane region" description="Helical" evidence="5">
    <location>
        <begin position="338"/>
        <end position="358"/>
    </location>
</feature>
<dbReference type="Pfam" id="PF00083">
    <property type="entry name" value="Sugar_tr"/>
    <property type="match status" value="2"/>
</dbReference>
<feature type="transmembrane region" description="Helical" evidence="5">
    <location>
        <begin position="461"/>
        <end position="479"/>
    </location>
</feature>
<accession>A0A9P4M8W4</accession>
<feature type="transmembrane region" description="Helical" evidence="5">
    <location>
        <begin position="538"/>
        <end position="560"/>
    </location>
</feature>
<evidence type="ECO:0000256" key="3">
    <source>
        <dbReference type="ARBA" id="ARBA00022989"/>
    </source>
</evidence>
<evidence type="ECO:0000259" key="6">
    <source>
        <dbReference type="PROSITE" id="PS50850"/>
    </source>
</evidence>
<name>A0A9P4M8W4_9PEZI</name>
<sequence>MAPPDGQQTALWQHNPLHAARHLQKRSQRRTQIINDIDRYGFDWTVWAVAARQVLPLEELNSYNLFATNQILPALSFVYWRDDTSIGHETWINVVTLLGSFVGQILFGFLADRFGRRRLYGLELIIVIFSTIGVAQSSEGANRSMSILGWLLPWRFFMGLGIGAEYPLSAIITSEWAAVGCRARMLASVFIMQSLGQLVATLVGFGVLEGFRHSTHFDTANDDELTRRTIDSAWRWVAGVGAIPALVAILFRLTIPESGRFTLDVANESKRALEETRGHYGLVSDIELGEGDEMEEVDGFSIPGSDATSAIEDPPDEALPVPFSVKDLRQYFLVEGNWRYLAGTSITWFLLDFAFYGLGINNPRTLAKLWQSKPITTHNNSTILAWQADASKPNATIYDVLHDNAVHQLITVSIGSVLGSMILIKVINYFPRKKGLSWSFIIMAIILAATGGSFLGTFQKSTFILTIFLYALCQFFFNLGPNSLTFILPAEIFPTRYRCTCHGISAASGKLGSIIVQAILPAISINGRKISDPNSNGLGYILIIFAAIMAFGSIFSWAWIPDVQNARTGKGYEIPSKGLEELAEGRTTAQREGQVISIRGKFRGLFKRK</sequence>
<feature type="transmembrane region" description="Helical" evidence="5">
    <location>
        <begin position="436"/>
        <end position="455"/>
    </location>
</feature>
<dbReference type="InterPro" id="IPR005828">
    <property type="entry name" value="MFS_sugar_transport-like"/>
</dbReference>
<feature type="transmembrane region" description="Helical" evidence="5">
    <location>
        <begin position="118"/>
        <end position="136"/>
    </location>
</feature>
<feature type="domain" description="Major facilitator superfamily (MFS) profile" evidence="6">
    <location>
        <begin position="45"/>
        <end position="564"/>
    </location>
</feature>
<feature type="transmembrane region" description="Helical" evidence="5">
    <location>
        <begin position="405"/>
        <end position="424"/>
    </location>
</feature>
<dbReference type="GO" id="GO:0016020">
    <property type="term" value="C:membrane"/>
    <property type="evidence" value="ECO:0007669"/>
    <property type="project" value="UniProtKB-SubCell"/>
</dbReference>
<dbReference type="AlphaFoldDB" id="A0A9P4M8W4"/>
<feature type="transmembrane region" description="Helical" evidence="5">
    <location>
        <begin position="90"/>
        <end position="111"/>
    </location>
</feature>
<evidence type="ECO:0000256" key="4">
    <source>
        <dbReference type="ARBA" id="ARBA00023136"/>
    </source>
</evidence>
<reference evidence="7" key="1">
    <citation type="journal article" date="2020" name="Stud. Mycol.">
        <title>101 Dothideomycetes genomes: a test case for predicting lifestyles and emergence of pathogens.</title>
        <authorList>
            <person name="Haridas S."/>
            <person name="Albert R."/>
            <person name="Binder M."/>
            <person name="Bloem J."/>
            <person name="Labutti K."/>
            <person name="Salamov A."/>
            <person name="Andreopoulos B."/>
            <person name="Baker S."/>
            <person name="Barry K."/>
            <person name="Bills G."/>
            <person name="Bluhm B."/>
            <person name="Cannon C."/>
            <person name="Castanera R."/>
            <person name="Culley D."/>
            <person name="Daum C."/>
            <person name="Ezra D."/>
            <person name="Gonzalez J."/>
            <person name="Henrissat B."/>
            <person name="Kuo A."/>
            <person name="Liang C."/>
            <person name="Lipzen A."/>
            <person name="Lutzoni F."/>
            <person name="Magnuson J."/>
            <person name="Mondo S."/>
            <person name="Nolan M."/>
            <person name="Ohm R."/>
            <person name="Pangilinan J."/>
            <person name="Park H.-J."/>
            <person name="Ramirez L."/>
            <person name="Alfaro M."/>
            <person name="Sun H."/>
            <person name="Tritt A."/>
            <person name="Yoshinaga Y."/>
            <person name="Zwiers L.-H."/>
            <person name="Turgeon B."/>
            <person name="Goodwin S."/>
            <person name="Spatafora J."/>
            <person name="Crous P."/>
            <person name="Grigoriev I."/>
        </authorList>
    </citation>
    <scope>NUCLEOTIDE SEQUENCE</scope>
    <source>
        <strain evidence="7">CBS 133067</strain>
    </source>
</reference>
<dbReference type="EMBL" id="ML978126">
    <property type="protein sequence ID" value="KAF2098772.1"/>
    <property type="molecule type" value="Genomic_DNA"/>
</dbReference>
<organism evidence="7 8">
    <name type="scientific">Rhizodiscina lignyota</name>
    <dbReference type="NCBI Taxonomy" id="1504668"/>
    <lineage>
        <taxon>Eukaryota</taxon>
        <taxon>Fungi</taxon>
        <taxon>Dikarya</taxon>
        <taxon>Ascomycota</taxon>
        <taxon>Pezizomycotina</taxon>
        <taxon>Dothideomycetes</taxon>
        <taxon>Pleosporomycetidae</taxon>
        <taxon>Aulographales</taxon>
        <taxon>Rhizodiscinaceae</taxon>
        <taxon>Rhizodiscina</taxon>
    </lineage>
</organism>
<dbReference type="SUPFAM" id="SSF103473">
    <property type="entry name" value="MFS general substrate transporter"/>
    <property type="match status" value="1"/>
</dbReference>
<comment type="subcellular location">
    <subcellularLocation>
        <location evidence="1">Membrane</location>
        <topology evidence="1">Multi-pass membrane protein</topology>
    </subcellularLocation>
</comment>
<feature type="transmembrane region" description="Helical" evidence="5">
    <location>
        <begin position="156"/>
        <end position="179"/>
    </location>
</feature>
<dbReference type="PROSITE" id="PS00217">
    <property type="entry name" value="SUGAR_TRANSPORT_2"/>
    <property type="match status" value="1"/>
</dbReference>
<dbReference type="InterPro" id="IPR020846">
    <property type="entry name" value="MFS_dom"/>
</dbReference>
<dbReference type="PANTHER" id="PTHR24064">
    <property type="entry name" value="SOLUTE CARRIER FAMILY 22 MEMBER"/>
    <property type="match status" value="1"/>
</dbReference>
<dbReference type="PROSITE" id="PS50096">
    <property type="entry name" value="IQ"/>
    <property type="match status" value="1"/>
</dbReference>
<dbReference type="InterPro" id="IPR005829">
    <property type="entry name" value="Sugar_transporter_CS"/>
</dbReference>
<proteinExistence type="predicted"/>
<keyword evidence="2 5" id="KW-0812">Transmembrane</keyword>
<evidence type="ECO:0000313" key="8">
    <source>
        <dbReference type="Proteomes" id="UP000799772"/>
    </source>
</evidence>
<evidence type="ECO:0000256" key="1">
    <source>
        <dbReference type="ARBA" id="ARBA00004141"/>
    </source>
</evidence>
<evidence type="ECO:0000256" key="5">
    <source>
        <dbReference type="SAM" id="Phobius"/>
    </source>
</evidence>
<evidence type="ECO:0000256" key="2">
    <source>
        <dbReference type="ARBA" id="ARBA00022692"/>
    </source>
</evidence>
<evidence type="ECO:0000313" key="7">
    <source>
        <dbReference type="EMBL" id="KAF2098772.1"/>
    </source>
</evidence>
<keyword evidence="3 5" id="KW-1133">Transmembrane helix</keyword>
<dbReference type="PROSITE" id="PS50850">
    <property type="entry name" value="MFS"/>
    <property type="match status" value="1"/>
</dbReference>
<keyword evidence="8" id="KW-1185">Reference proteome</keyword>
<protein>
    <submittedName>
        <fullName evidence="7">MFS general substrate transporter</fullName>
    </submittedName>
</protein>
<feature type="transmembrane region" description="Helical" evidence="5">
    <location>
        <begin position="186"/>
        <end position="208"/>
    </location>
</feature>
<feature type="transmembrane region" description="Helical" evidence="5">
    <location>
        <begin position="233"/>
        <end position="251"/>
    </location>
</feature>
<dbReference type="Gene3D" id="1.20.1250.20">
    <property type="entry name" value="MFS general substrate transporter like domains"/>
    <property type="match status" value="2"/>
</dbReference>
<dbReference type="GO" id="GO:0022857">
    <property type="term" value="F:transmembrane transporter activity"/>
    <property type="evidence" value="ECO:0007669"/>
    <property type="project" value="InterPro"/>
</dbReference>
<keyword evidence="4 5" id="KW-0472">Membrane</keyword>
<gene>
    <name evidence="7" type="ORF">NA57DRAFT_76011</name>
</gene>
<dbReference type="InterPro" id="IPR036259">
    <property type="entry name" value="MFS_trans_sf"/>
</dbReference>